<feature type="transmembrane region" description="Helical" evidence="9">
    <location>
        <begin position="444"/>
        <end position="464"/>
    </location>
</feature>
<feature type="transmembrane region" description="Helical" evidence="9">
    <location>
        <begin position="152"/>
        <end position="173"/>
    </location>
</feature>
<evidence type="ECO:0000256" key="7">
    <source>
        <dbReference type="ARBA" id="ARBA00023136"/>
    </source>
</evidence>
<keyword evidence="7 9" id="KW-0472">Membrane</keyword>
<dbReference type="EMBL" id="PVZS01000016">
    <property type="protein sequence ID" value="PSC04182.1"/>
    <property type="molecule type" value="Genomic_DNA"/>
</dbReference>
<evidence type="ECO:0000256" key="5">
    <source>
        <dbReference type="ARBA" id="ARBA00022692"/>
    </source>
</evidence>
<protein>
    <submittedName>
        <fullName evidence="12">ABC transporter permease</fullName>
    </submittedName>
</protein>
<evidence type="ECO:0000313" key="12">
    <source>
        <dbReference type="EMBL" id="PSC04182.1"/>
    </source>
</evidence>
<evidence type="ECO:0000256" key="9">
    <source>
        <dbReference type="SAM" id="Phobius"/>
    </source>
</evidence>
<dbReference type="OrthoDB" id="7847241at2"/>
<evidence type="ECO:0000256" key="2">
    <source>
        <dbReference type="ARBA" id="ARBA00022448"/>
    </source>
</evidence>
<evidence type="ECO:0000256" key="6">
    <source>
        <dbReference type="ARBA" id="ARBA00022989"/>
    </source>
</evidence>
<feature type="transmembrane region" description="Helical" evidence="9">
    <location>
        <begin position="72"/>
        <end position="89"/>
    </location>
</feature>
<dbReference type="AlphaFoldDB" id="A0A2T1HRC8"/>
<evidence type="ECO:0000259" key="11">
    <source>
        <dbReference type="Pfam" id="PF06808"/>
    </source>
</evidence>
<feature type="transmembrane region" description="Helical" evidence="9">
    <location>
        <begin position="604"/>
        <end position="626"/>
    </location>
</feature>
<comment type="caution">
    <text evidence="12">The sequence shown here is derived from an EMBL/GenBank/DDBJ whole genome shotgun (WGS) entry which is preliminary data.</text>
</comment>
<dbReference type="InterPro" id="IPR055348">
    <property type="entry name" value="DctQ"/>
</dbReference>
<evidence type="ECO:0000256" key="4">
    <source>
        <dbReference type="ARBA" id="ARBA00022519"/>
    </source>
</evidence>
<accession>A0A2T1HRC8</accession>
<reference evidence="13" key="1">
    <citation type="submission" date="2018-03" db="EMBL/GenBank/DDBJ databases">
        <authorList>
            <person name="Sun L."/>
            <person name="Liu H."/>
            <person name="Chen W."/>
            <person name="Huang K."/>
            <person name="Liu W."/>
            <person name="Gao X."/>
        </authorList>
    </citation>
    <scope>NUCLEOTIDE SEQUENCE [LARGE SCALE GENOMIC DNA]</scope>
    <source>
        <strain evidence="13">SH9</strain>
    </source>
</reference>
<feature type="transmembrane region" description="Helical" evidence="9">
    <location>
        <begin position="211"/>
        <end position="242"/>
    </location>
</feature>
<comment type="function">
    <text evidence="8">Part of the tripartite ATP-independent periplasmic (TRAP) transport system.</text>
</comment>
<dbReference type="InterPro" id="IPR010656">
    <property type="entry name" value="DctM"/>
</dbReference>
<keyword evidence="2 8" id="KW-0813">Transport</keyword>
<sequence>MKATAHAAAVAGGPAIQPVSALARAARAVDRAVTHAVEFMAACALVAEVVILGWSTTARYVFGDPLAWSDELATMVFLWLAMLGSVIALRRGEHMRLTAFVRGLSPEARGWLDAIGMTLVSFVLIALIPASIDRFHEVNDGLSPVLQINEGYRSAATIAGCVLMLVTALTSLLRVANLRQVAGAVVLVAVALAVLLRFAEVIEDLGNANLLIFFVGFVAFSIVIGMPIAFAFLVGTVGFIAFATSIPTSIVPSRMEEGMSHLILLAVPLFILLGAFIELAGLARTMIAFLVSLIGHFRGGLQYVLLGAMYLVSGISGAKAADMAAIAPTLFPEMVKRGNREGDLTSLLSASAVMSETIPPSIVLITVGSVTGVSIAALFTGGLMPAVVGMIALSAVVFRQTRSEDVSQAPRFSWKERGRLFLIAIPGLGLPIVIRSAVVEGVATATEVSTIGIIYTVVIGVLVYRQFDWRRVYPILVETASLSGAILLVVGAATAMAWALTQSGFSRQLVELMSIVPGGKIGFLLISALAFIILGSVLEGVPAIVLFGPLLFPIAIAMGVHPVHYAIVAVFAMGFGLFTPPFGVGFYLACAIGRVSPDVAIKSVWPHLAALLVALLLITLIPWISIGFL</sequence>
<feature type="transmembrane region" description="Helical" evidence="9">
    <location>
        <begin position="110"/>
        <end position="132"/>
    </location>
</feature>
<dbReference type="RefSeq" id="WP_106337899.1">
    <property type="nucleotide sequence ID" value="NZ_PVZS01000016.1"/>
</dbReference>
<keyword evidence="4 8" id="KW-0997">Cell inner membrane</keyword>
<dbReference type="Pfam" id="PF06808">
    <property type="entry name" value="DctM"/>
    <property type="match status" value="1"/>
</dbReference>
<name>A0A2T1HRC8_9HYPH</name>
<feature type="transmembrane region" description="Helical" evidence="9">
    <location>
        <begin position="476"/>
        <end position="500"/>
    </location>
</feature>
<keyword evidence="6 9" id="KW-1133">Transmembrane helix</keyword>
<feature type="transmembrane region" description="Helical" evidence="9">
    <location>
        <begin position="180"/>
        <end position="199"/>
    </location>
</feature>
<dbReference type="GO" id="GO:0022857">
    <property type="term" value="F:transmembrane transporter activity"/>
    <property type="evidence" value="ECO:0007669"/>
    <property type="project" value="UniProtKB-UniRule"/>
</dbReference>
<feature type="domain" description="Tripartite ATP-independent periplasmic transporters DctQ component" evidence="10">
    <location>
        <begin position="49"/>
        <end position="175"/>
    </location>
</feature>
<feature type="domain" description="TRAP C4-dicarboxylate transport system permease DctM subunit" evidence="11">
    <location>
        <begin position="217"/>
        <end position="624"/>
    </location>
</feature>
<proteinExistence type="predicted"/>
<dbReference type="InterPro" id="IPR004681">
    <property type="entry name" value="TRAP_DctM"/>
</dbReference>
<feature type="transmembrane region" description="Helical" evidence="9">
    <location>
        <begin position="512"/>
        <end position="534"/>
    </location>
</feature>
<dbReference type="Pfam" id="PF04290">
    <property type="entry name" value="DctQ"/>
    <property type="match status" value="1"/>
</dbReference>
<evidence type="ECO:0000256" key="1">
    <source>
        <dbReference type="ARBA" id="ARBA00004429"/>
    </source>
</evidence>
<gene>
    <name evidence="12" type="ORF">SLNSH_15435</name>
</gene>
<dbReference type="GO" id="GO:0005886">
    <property type="term" value="C:plasma membrane"/>
    <property type="evidence" value="ECO:0007669"/>
    <property type="project" value="UniProtKB-SubCell"/>
</dbReference>
<organism evidence="12 13">
    <name type="scientific">Alsobacter soli</name>
    <dbReference type="NCBI Taxonomy" id="2109933"/>
    <lineage>
        <taxon>Bacteria</taxon>
        <taxon>Pseudomonadati</taxon>
        <taxon>Pseudomonadota</taxon>
        <taxon>Alphaproteobacteria</taxon>
        <taxon>Hyphomicrobiales</taxon>
        <taxon>Alsobacteraceae</taxon>
        <taxon>Alsobacter</taxon>
    </lineage>
</organism>
<feature type="transmembrane region" description="Helical" evidence="9">
    <location>
        <begin position="419"/>
        <end position="438"/>
    </location>
</feature>
<keyword evidence="3" id="KW-1003">Cell membrane</keyword>
<feature type="transmembrane region" description="Helical" evidence="9">
    <location>
        <begin position="262"/>
        <end position="283"/>
    </location>
</feature>
<feature type="transmembrane region" description="Helical" evidence="9">
    <location>
        <begin position="303"/>
        <end position="326"/>
    </location>
</feature>
<keyword evidence="13" id="KW-1185">Reference proteome</keyword>
<dbReference type="NCBIfam" id="TIGR00786">
    <property type="entry name" value="dctM"/>
    <property type="match status" value="1"/>
</dbReference>
<comment type="subcellular location">
    <subcellularLocation>
        <location evidence="1 8">Cell inner membrane</location>
        <topology evidence="1 8">Multi-pass membrane protein</topology>
    </subcellularLocation>
</comment>
<feature type="transmembrane region" description="Helical" evidence="9">
    <location>
        <begin position="373"/>
        <end position="398"/>
    </location>
</feature>
<dbReference type="PANTHER" id="PTHR33362:SF2">
    <property type="entry name" value="TRAP TRANSPORTER LARGE PERMEASE PROTEIN"/>
    <property type="match status" value="1"/>
</dbReference>
<evidence type="ECO:0000256" key="3">
    <source>
        <dbReference type="ARBA" id="ARBA00022475"/>
    </source>
</evidence>
<evidence type="ECO:0000259" key="10">
    <source>
        <dbReference type="Pfam" id="PF04290"/>
    </source>
</evidence>
<evidence type="ECO:0000256" key="8">
    <source>
        <dbReference type="RuleBase" id="RU369079"/>
    </source>
</evidence>
<evidence type="ECO:0000313" key="13">
    <source>
        <dbReference type="Proteomes" id="UP000239772"/>
    </source>
</evidence>
<feature type="transmembrane region" description="Helical" evidence="9">
    <location>
        <begin position="541"/>
        <end position="560"/>
    </location>
</feature>
<keyword evidence="5 9" id="KW-0812">Transmembrane</keyword>
<dbReference type="PANTHER" id="PTHR33362">
    <property type="entry name" value="SIALIC ACID TRAP TRANSPORTER PERMEASE PROTEIN SIAT-RELATED"/>
    <property type="match status" value="1"/>
</dbReference>
<feature type="transmembrane region" description="Helical" evidence="9">
    <location>
        <begin position="566"/>
        <end position="592"/>
    </location>
</feature>
<dbReference type="Proteomes" id="UP000239772">
    <property type="component" value="Unassembled WGS sequence"/>
</dbReference>